<protein>
    <submittedName>
        <fullName evidence="1">Uncharacterized protein</fullName>
    </submittedName>
</protein>
<evidence type="ECO:0000313" key="2">
    <source>
        <dbReference type="Proteomes" id="UP000027138"/>
    </source>
</evidence>
<dbReference type="Proteomes" id="UP000027138">
    <property type="component" value="Unassembled WGS sequence"/>
</dbReference>
<name>A0A067JX23_JATCU</name>
<organism evidence="1 2">
    <name type="scientific">Jatropha curcas</name>
    <name type="common">Barbados nut</name>
    <dbReference type="NCBI Taxonomy" id="180498"/>
    <lineage>
        <taxon>Eukaryota</taxon>
        <taxon>Viridiplantae</taxon>
        <taxon>Streptophyta</taxon>
        <taxon>Embryophyta</taxon>
        <taxon>Tracheophyta</taxon>
        <taxon>Spermatophyta</taxon>
        <taxon>Magnoliopsida</taxon>
        <taxon>eudicotyledons</taxon>
        <taxon>Gunneridae</taxon>
        <taxon>Pentapetalae</taxon>
        <taxon>rosids</taxon>
        <taxon>fabids</taxon>
        <taxon>Malpighiales</taxon>
        <taxon>Euphorbiaceae</taxon>
        <taxon>Crotonoideae</taxon>
        <taxon>Jatropheae</taxon>
        <taxon>Jatropha</taxon>
    </lineage>
</organism>
<gene>
    <name evidence="1" type="ORF">JCGZ_20270</name>
</gene>
<evidence type="ECO:0000313" key="1">
    <source>
        <dbReference type="EMBL" id="KDP27338.1"/>
    </source>
</evidence>
<accession>A0A067JX23</accession>
<reference evidence="1 2" key="1">
    <citation type="journal article" date="2014" name="PLoS ONE">
        <title>Global Analysis of Gene Expression Profiles in Physic Nut (Jatropha curcas L.) Seedlings Exposed to Salt Stress.</title>
        <authorList>
            <person name="Zhang L."/>
            <person name="Zhang C."/>
            <person name="Wu P."/>
            <person name="Chen Y."/>
            <person name="Li M."/>
            <person name="Jiang H."/>
            <person name="Wu G."/>
        </authorList>
    </citation>
    <scope>NUCLEOTIDE SEQUENCE [LARGE SCALE GENOMIC DNA]</scope>
    <source>
        <strain evidence="2">cv. GZQX0401</strain>
        <tissue evidence="1">Young leaves</tissue>
    </source>
</reference>
<dbReference type="EMBL" id="KK914853">
    <property type="protein sequence ID" value="KDP27338.1"/>
    <property type="molecule type" value="Genomic_DNA"/>
</dbReference>
<dbReference type="AlphaFoldDB" id="A0A067JX23"/>
<keyword evidence="2" id="KW-1185">Reference proteome</keyword>
<sequence length="212" mass="23639">MSSSGDDDVQVLHDQSRYEKFKDTDSGVGEVKGKKENVRTANAPSDINEGELLDICFMYSIAPEYKFIRPSGNMRVIEPLDEDSIMIITISELHPNGLRFLYAIDALARQDGYTLTARAVRGLYHFSVRPNEDHCFLQTKKDCNAKGLAAVNLRQVIAVGYPVCSPSGPMRPNPSPTDALKSAKAAMREQEAWHKANIDAHDAELERLKEEN</sequence>
<proteinExistence type="predicted"/>